<dbReference type="EMBL" id="FXAZ01000007">
    <property type="protein sequence ID" value="SMG56482.1"/>
    <property type="molecule type" value="Genomic_DNA"/>
</dbReference>
<dbReference type="OrthoDB" id="2607218at2"/>
<accession>A0A1X7LT87</accession>
<sequence length="136" mass="15822">MNVKSINNWLKNIGGYKVRRCLCELRLSRKIPFEGSDQLTADDIQKLQNVIEFLKGQEAMFIDVCSSLQDEHRAVLTDRLLNNDRNVDKETLKLAKRELVRELKRLLKAQHIEFEELKGNYYVRSQMPLAEGGTTE</sequence>
<keyword evidence="3" id="KW-1185">Reference proteome</keyword>
<dbReference type="Proteomes" id="UP000193834">
    <property type="component" value="Unassembled WGS sequence"/>
</dbReference>
<evidence type="ECO:0000313" key="2">
    <source>
        <dbReference type="EMBL" id="SMG56482.1"/>
    </source>
</evidence>
<feature type="coiled-coil region" evidence="1">
    <location>
        <begin position="89"/>
        <end position="120"/>
    </location>
</feature>
<reference evidence="2 3" key="1">
    <citation type="submission" date="2017-04" db="EMBL/GenBank/DDBJ databases">
        <authorList>
            <person name="Afonso C.L."/>
            <person name="Miller P.J."/>
            <person name="Scott M.A."/>
            <person name="Spackman E."/>
            <person name="Goraichik I."/>
            <person name="Dimitrov K.M."/>
            <person name="Suarez D.L."/>
            <person name="Swayne D.E."/>
        </authorList>
    </citation>
    <scope>NUCLEOTIDE SEQUENCE [LARGE SCALE GENOMIC DNA]</scope>
    <source>
        <strain evidence="2 3">11</strain>
    </source>
</reference>
<keyword evidence="1" id="KW-0175">Coiled coil</keyword>
<name>A0A1X7LT87_9BACL</name>
<dbReference type="RefSeq" id="WP_085497565.1">
    <property type="nucleotide sequence ID" value="NZ_FXAZ01000007.1"/>
</dbReference>
<evidence type="ECO:0000313" key="3">
    <source>
        <dbReference type="Proteomes" id="UP000193834"/>
    </source>
</evidence>
<gene>
    <name evidence="2" type="ORF">SAMN06295960_4142</name>
</gene>
<protein>
    <submittedName>
        <fullName evidence="2">Uncharacterized protein</fullName>
    </submittedName>
</protein>
<proteinExistence type="predicted"/>
<dbReference type="STRING" id="1852522.SAMN06295960_4142"/>
<organism evidence="2 3">
    <name type="scientific">Paenibacillus aquistagni</name>
    <dbReference type="NCBI Taxonomy" id="1852522"/>
    <lineage>
        <taxon>Bacteria</taxon>
        <taxon>Bacillati</taxon>
        <taxon>Bacillota</taxon>
        <taxon>Bacilli</taxon>
        <taxon>Bacillales</taxon>
        <taxon>Paenibacillaceae</taxon>
        <taxon>Paenibacillus</taxon>
    </lineage>
</organism>
<dbReference type="AlphaFoldDB" id="A0A1X7LT87"/>
<evidence type="ECO:0000256" key="1">
    <source>
        <dbReference type="SAM" id="Coils"/>
    </source>
</evidence>